<organism evidence="1 2">
    <name type="scientific">Leptospira weilii serovar Topaz str. LT2116</name>
    <dbReference type="NCBI Taxonomy" id="1088540"/>
    <lineage>
        <taxon>Bacteria</taxon>
        <taxon>Pseudomonadati</taxon>
        <taxon>Spirochaetota</taxon>
        <taxon>Spirochaetia</taxon>
        <taxon>Leptospirales</taxon>
        <taxon>Leptospiraceae</taxon>
        <taxon>Leptospira</taxon>
    </lineage>
</organism>
<name>M3ENN7_9LEPT</name>
<accession>M3ENN7</accession>
<reference evidence="1 2" key="1">
    <citation type="submission" date="2013-01" db="EMBL/GenBank/DDBJ databases">
        <authorList>
            <person name="Harkins D.M."/>
            <person name="Durkin A.S."/>
            <person name="Brinkac L.M."/>
            <person name="Haft D.H."/>
            <person name="Selengut J.D."/>
            <person name="Sanka R."/>
            <person name="DePew J."/>
            <person name="Purushe J."/>
            <person name="Tulsiani S.M."/>
            <person name="Graham G.C."/>
            <person name="Burns M.-A."/>
            <person name="Dohnt M.F."/>
            <person name="Smythe L.D."/>
            <person name="McKay D.B."/>
            <person name="Craig S.B."/>
            <person name="Vinetz J.M."/>
            <person name="Sutton G.G."/>
            <person name="Nierman W.C."/>
            <person name="Fouts D.E."/>
        </authorList>
    </citation>
    <scope>NUCLEOTIDE SEQUENCE [LARGE SCALE GENOMIC DNA]</scope>
    <source>
        <strain evidence="1 2">LT2116</strain>
    </source>
</reference>
<evidence type="ECO:0000313" key="1">
    <source>
        <dbReference type="EMBL" id="EMF82638.1"/>
    </source>
</evidence>
<gene>
    <name evidence="1" type="ORF">LEP1GSC188_0177</name>
</gene>
<dbReference type="EMBL" id="AHOR02000019">
    <property type="protein sequence ID" value="EMF82638.1"/>
    <property type="molecule type" value="Genomic_DNA"/>
</dbReference>
<dbReference type="AlphaFoldDB" id="M3ENN7"/>
<comment type="caution">
    <text evidence="1">The sequence shown here is derived from an EMBL/GenBank/DDBJ whole genome shotgun (WGS) entry which is preliminary data.</text>
</comment>
<proteinExistence type="predicted"/>
<dbReference type="InterPro" id="IPR011455">
    <property type="entry name" value="DUF1561"/>
</dbReference>
<protein>
    <submittedName>
        <fullName evidence="1">PF07598 family protein</fullName>
    </submittedName>
</protein>
<dbReference type="Pfam" id="PF07598">
    <property type="entry name" value="DUF1561"/>
    <property type="match status" value="1"/>
</dbReference>
<sequence length="633" mass="71731">MSRLIVPIVVLSVSIGVDLSYGVSSALIHILSNTIPSSIIQKPTDNPKDKAIKIVIHDGGKFCYAPVFSGGESYIQIEQCWEQGVANARYDVFQRISYHIQGTWLCITAPEKVVKGEANQGYVNLRPCTINDPLQRWIIKENAFWTADGRYRLKDVKWYAYISKNSKDGYNHTLDSSMKDWVQTVATPGNISTKTSIAWNLENRRYFIHSKGSKRNTISLYYNPESGHLAQYNPVSGSLYCMYSEVGSYKWNWIRWVLCNDTLTSKNNPAYWNVYLQTEEGGMIKDYKGNILRVTEKGPNWGVVYAVKPSFLKTDTTNSPTSLFVVDGDLLDWIRYTTGNLGKTEQYCPAGNKESLAYKRVKRTLPPDFQLTDDWIRRLYQIAASSSPTSSGQARGVCGVCLLHGFQMLAELQEYHSQGPLRSGGYFFDTVYYRNPFVSFEQRYPLLNMLLTDVPQVYDPVNYSNRRLALASARTMLPQYNWVPSPEFATRSEIISHINSLINSPPGSIWLGVFSQLRPDGTMGWHSVPILRDTQGLVVIQTNAYSVPFDLYREYLTPTTDPFQVMNYLELPNRILMVLITIQLREVYHNTFDFIISNRNCTGEGDDRRGTGGYPTSASVNQCSRGGGRCALL</sequence>
<dbReference type="Proteomes" id="UP000011770">
    <property type="component" value="Unassembled WGS sequence"/>
</dbReference>
<evidence type="ECO:0000313" key="2">
    <source>
        <dbReference type="Proteomes" id="UP000011770"/>
    </source>
</evidence>